<feature type="coiled-coil region" evidence="1">
    <location>
        <begin position="157"/>
        <end position="184"/>
    </location>
</feature>
<keyword evidence="3" id="KW-0732">Signal</keyword>
<name>A0AA38HXE1_9CUCU</name>
<evidence type="ECO:0008006" key="6">
    <source>
        <dbReference type="Google" id="ProtNLM"/>
    </source>
</evidence>
<dbReference type="PANTHER" id="PTHR33538">
    <property type="entry name" value="PROTEIN GAMETE EXPRESSED 1"/>
    <property type="match status" value="1"/>
</dbReference>
<dbReference type="InterPro" id="IPR040346">
    <property type="entry name" value="GEX1/Brambleberry"/>
</dbReference>
<keyword evidence="2" id="KW-0472">Membrane</keyword>
<feature type="transmembrane region" description="Helical" evidence="2">
    <location>
        <begin position="289"/>
        <end position="310"/>
    </location>
</feature>
<keyword evidence="1" id="KW-0175">Coiled coil</keyword>
<evidence type="ECO:0000313" key="5">
    <source>
        <dbReference type="Proteomes" id="UP001168821"/>
    </source>
</evidence>
<dbReference type="Proteomes" id="UP001168821">
    <property type="component" value="Unassembled WGS sequence"/>
</dbReference>
<comment type="caution">
    <text evidence="4">The sequence shown here is derived from an EMBL/GenBank/DDBJ whole genome shotgun (WGS) entry which is preliminary data.</text>
</comment>
<evidence type="ECO:0000256" key="1">
    <source>
        <dbReference type="SAM" id="Coils"/>
    </source>
</evidence>
<dbReference type="PANTHER" id="PTHR33538:SF2">
    <property type="entry name" value="PROTEIN GAMETE EXPRESSED 1"/>
    <property type="match status" value="1"/>
</dbReference>
<feature type="chain" id="PRO_5041331345" description="Protein GAMETE EXPRESSED 1" evidence="3">
    <location>
        <begin position="20"/>
        <end position="425"/>
    </location>
</feature>
<keyword evidence="5" id="KW-1185">Reference proteome</keyword>
<dbReference type="AlphaFoldDB" id="A0AA38HXE1"/>
<feature type="transmembrane region" description="Helical" evidence="2">
    <location>
        <begin position="255"/>
        <end position="274"/>
    </location>
</feature>
<accession>A0AA38HXE1</accession>
<organism evidence="4 5">
    <name type="scientific">Zophobas morio</name>
    <dbReference type="NCBI Taxonomy" id="2755281"/>
    <lineage>
        <taxon>Eukaryota</taxon>
        <taxon>Metazoa</taxon>
        <taxon>Ecdysozoa</taxon>
        <taxon>Arthropoda</taxon>
        <taxon>Hexapoda</taxon>
        <taxon>Insecta</taxon>
        <taxon>Pterygota</taxon>
        <taxon>Neoptera</taxon>
        <taxon>Endopterygota</taxon>
        <taxon>Coleoptera</taxon>
        <taxon>Polyphaga</taxon>
        <taxon>Cucujiformia</taxon>
        <taxon>Tenebrionidae</taxon>
        <taxon>Zophobas</taxon>
    </lineage>
</organism>
<evidence type="ECO:0000313" key="4">
    <source>
        <dbReference type="EMBL" id="KAJ3645346.1"/>
    </source>
</evidence>
<sequence length="425" mass="49588">MLLKILETLLIYVFVYVLAFDDIFVDGNNSHEMIEQGRTQYQLLREKGNLPRYGTCWKGAIEHIEDGCKNLSEDTQSDMALHITNCFLEMSGHETYNCELDKKANLRSICINSMTDRAFNAYTEFYTHVQNICWFLRGQIWYETISESSFKVGKQLEMSAKNQEELLEAQKESMETQRKILRQEKLLEGVLGDLYASTKAHREILNVLTKSVASFQTWVIGEVSWFDSVIFYVVTGLFIFIFTSVKRGAGARFPLLLILCMNFLIERFICYLLISEDALVDTKLLYQDIYSYIWYCRYFFISVSIFFFIYQSFSYRDISLENNKFLHVISAQNAKILDILSTINNNYIRESSPRSEQFDFVNESINHNGFLKNSKVDLDESSTGTYSERTVRGRRTYSSRPHLLTETHSGRYNLRSSRQNTPDLN</sequence>
<dbReference type="EMBL" id="JALNTZ010000007">
    <property type="protein sequence ID" value="KAJ3645346.1"/>
    <property type="molecule type" value="Genomic_DNA"/>
</dbReference>
<feature type="transmembrane region" description="Helical" evidence="2">
    <location>
        <begin position="223"/>
        <end position="243"/>
    </location>
</feature>
<keyword evidence="2" id="KW-0812">Transmembrane</keyword>
<evidence type="ECO:0000256" key="3">
    <source>
        <dbReference type="SAM" id="SignalP"/>
    </source>
</evidence>
<reference evidence="4" key="1">
    <citation type="journal article" date="2023" name="G3 (Bethesda)">
        <title>Whole genome assemblies of Zophobas morio and Tenebrio molitor.</title>
        <authorList>
            <person name="Kaur S."/>
            <person name="Stinson S.A."/>
            <person name="diCenzo G.C."/>
        </authorList>
    </citation>
    <scope>NUCLEOTIDE SEQUENCE</scope>
    <source>
        <strain evidence="4">QUZm001</strain>
    </source>
</reference>
<gene>
    <name evidence="4" type="ORF">Zmor_023012</name>
</gene>
<proteinExistence type="predicted"/>
<feature type="signal peptide" evidence="3">
    <location>
        <begin position="1"/>
        <end position="19"/>
    </location>
</feature>
<protein>
    <recommendedName>
        <fullName evidence="6">Protein GAMETE EXPRESSED 1</fullName>
    </recommendedName>
</protein>
<keyword evidence="2" id="KW-1133">Transmembrane helix</keyword>
<evidence type="ECO:0000256" key="2">
    <source>
        <dbReference type="SAM" id="Phobius"/>
    </source>
</evidence>